<reference evidence="2" key="1">
    <citation type="submission" date="2014-11" db="EMBL/GenBank/DDBJ databases">
        <authorList>
            <person name="Amaro Gonzalez C."/>
        </authorList>
    </citation>
    <scope>NUCLEOTIDE SEQUENCE</scope>
</reference>
<sequence>MKRPFSNQRFRTRSQHSFCRSPSLW</sequence>
<feature type="region of interest" description="Disordered" evidence="1">
    <location>
        <begin position="1"/>
        <end position="25"/>
    </location>
</feature>
<evidence type="ECO:0000256" key="1">
    <source>
        <dbReference type="SAM" id="MobiDB-lite"/>
    </source>
</evidence>
<dbReference type="AlphaFoldDB" id="A0A0E9TLN5"/>
<evidence type="ECO:0000313" key="2">
    <source>
        <dbReference type="EMBL" id="JAH54604.1"/>
    </source>
</evidence>
<dbReference type="EMBL" id="GBXM01053973">
    <property type="protein sequence ID" value="JAH54604.1"/>
    <property type="molecule type" value="Transcribed_RNA"/>
</dbReference>
<proteinExistence type="predicted"/>
<name>A0A0E9TLN5_ANGAN</name>
<reference evidence="2" key="2">
    <citation type="journal article" date="2015" name="Fish Shellfish Immunol.">
        <title>Early steps in the European eel (Anguilla anguilla)-Vibrio vulnificus interaction in the gills: Role of the RtxA13 toxin.</title>
        <authorList>
            <person name="Callol A."/>
            <person name="Pajuelo D."/>
            <person name="Ebbesson L."/>
            <person name="Teles M."/>
            <person name="MacKenzie S."/>
            <person name="Amaro C."/>
        </authorList>
    </citation>
    <scope>NUCLEOTIDE SEQUENCE</scope>
</reference>
<organism evidence="2">
    <name type="scientific">Anguilla anguilla</name>
    <name type="common">European freshwater eel</name>
    <name type="synonym">Muraena anguilla</name>
    <dbReference type="NCBI Taxonomy" id="7936"/>
    <lineage>
        <taxon>Eukaryota</taxon>
        <taxon>Metazoa</taxon>
        <taxon>Chordata</taxon>
        <taxon>Craniata</taxon>
        <taxon>Vertebrata</taxon>
        <taxon>Euteleostomi</taxon>
        <taxon>Actinopterygii</taxon>
        <taxon>Neopterygii</taxon>
        <taxon>Teleostei</taxon>
        <taxon>Anguilliformes</taxon>
        <taxon>Anguillidae</taxon>
        <taxon>Anguilla</taxon>
    </lineage>
</organism>
<protein>
    <submittedName>
        <fullName evidence="2">Uncharacterized protein</fullName>
    </submittedName>
</protein>
<accession>A0A0E9TLN5</accession>